<dbReference type="Pfam" id="PF07070">
    <property type="entry name" value="Spo0M"/>
    <property type="match status" value="1"/>
</dbReference>
<protein>
    <recommendedName>
        <fullName evidence="3">Sporulation-control protein</fullName>
    </recommendedName>
</protein>
<dbReference type="PANTHER" id="PTHR40053">
    <property type="entry name" value="SPORULATION-CONTROL PROTEIN SPO0M"/>
    <property type="match status" value="1"/>
</dbReference>
<reference evidence="1 2" key="1">
    <citation type="submission" date="2019-04" db="EMBL/GenBank/DDBJ databases">
        <authorList>
            <person name="Hwang J.C."/>
        </authorList>
    </citation>
    <scope>NUCLEOTIDE SEQUENCE [LARGE SCALE GENOMIC DNA]</scope>
    <source>
        <strain evidence="1 2">IMCC35001</strain>
    </source>
</reference>
<evidence type="ECO:0008006" key="3">
    <source>
        <dbReference type="Google" id="ProtNLM"/>
    </source>
</evidence>
<evidence type="ECO:0000313" key="2">
    <source>
        <dbReference type="Proteomes" id="UP000305674"/>
    </source>
</evidence>
<sequence length="253" mass="28157">MSLYNRLISSLGMGSCQVDTLLDADRFVPGQRVAARVLVKGGAIGQHIHGVYFALHCRYQQREDSHVQTQEVELAHFQLPVGLTVGAREELEIPIAFQLPEFTPLTMGKTQVWLSTGLDIRQARDPSDEDVLEVVPQPLVAELLVAMTRLGFVQDLVHTEAVSSMARVSAPYLQMFHYHVGEGPFEGRIEEMELAIVPAEGGLYLHAEATRTGRGMAAAVSRILEESGDRQRRRLTPELVENLQQHIEQLLVD</sequence>
<evidence type="ECO:0000313" key="1">
    <source>
        <dbReference type="EMBL" id="TKB49331.1"/>
    </source>
</evidence>
<dbReference type="RefSeq" id="WP_136852704.1">
    <property type="nucleotide sequence ID" value="NZ_SWCI01000004.1"/>
</dbReference>
<dbReference type="PANTHER" id="PTHR40053:SF1">
    <property type="entry name" value="SPORULATION-CONTROL PROTEIN SPO0M"/>
    <property type="match status" value="1"/>
</dbReference>
<keyword evidence="2" id="KW-1185">Reference proteome</keyword>
<name>A0A4U1BH40_9GAMM</name>
<dbReference type="OrthoDB" id="2351239at2"/>
<dbReference type="AlphaFoldDB" id="A0A4U1BH40"/>
<dbReference type="Proteomes" id="UP000305674">
    <property type="component" value="Unassembled WGS sequence"/>
</dbReference>
<dbReference type="InterPro" id="IPR009776">
    <property type="entry name" value="Spore_0_M"/>
</dbReference>
<accession>A0A4U1BH40</accession>
<gene>
    <name evidence="1" type="ORF">FCL40_08325</name>
</gene>
<dbReference type="EMBL" id="SWCI01000004">
    <property type="protein sequence ID" value="TKB49331.1"/>
    <property type="molecule type" value="Genomic_DNA"/>
</dbReference>
<proteinExistence type="predicted"/>
<organism evidence="1 2">
    <name type="scientific">Ferrimonas sediminicola</name>
    <dbReference type="NCBI Taxonomy" id="2569538"/>
    <lineage>
        <taxon>Bacteria</taxon>
        <taxon>Pseudomonadati</taxon>
        <taxon>Pseudomonadota</taxon>
        <taxon>Gammaproteobacteria</taxon>
        <taxon>Alteromonadales</taxon>
        <taxon>Ferrimonadaceae</taxon>
        <taxon>Ferrimonas</taxon>
    </lineage>
</organism>
<comment type="caution">
    <text evidence="1">The sequence shown here is derived from an EMBL/GenBank/DDBJ whole genome shotgun (WGS) entry which is preliminary data.</text>
</comment>